<organism evidence="1 2">
    <name type="scientific">Sphingobium cupriresistens</name>
    <dbReference type="NCBI Taxonomy" id="1132417"/>
    <lineage>
        <taxon>Bacteria</taxon>
        <taxon>Pseudomonadati</taxon>
        <taxon>Pseudomonadota</taxon>
        <taxon>Alphaproteobacteria</taxon>
        <taxon>Sphingomonadales</taxon>
        <taxon>Sphingomonadaceae</taxon>
        <taxon>Sphingobium</taxon>
    </lineage>
</organism>
<dbReference type="RefSeq" id="WP_129926599.1">
    <property type="nucleotide sequence ID" value="NZ_SEOO01000016.1"/>
</dbReference>
<dbReference type="AlphaFoldDB" id="A0A8G1ZFN1"/>
<evidence type="ECO:0000313" key="2">
    <source>
        <dbReference type="Proteomes" id="UP000291572"/>
    </source>
</evidence>
<gene>
    <name evidence="1" type="ORF">EWH12_11065</name>
</gene>
<dbReference type="OrthoDB" id="7473190at2"/>
<dbReference type="Proteomes" id="UP000291572">
    <property type="component" value="Unassembled WGS sequence"/>
</dbReference>
<accession>A0A8G1ZFN1</accession>
<dbReference type="EMBL" id="SEOO01000016">
    <property type="protein sequence ID" value="RYM10686.1"/>
    <property type="molecule type" value="Genomic_DNA"/>
</dbReference>
<reference evidence="1 2" key="1">
    <citation type="submission" date="2019-02" db="EMBL/GenBank/DDBJ databases">
        <authorList>
            <person name="Feng G."/>
        </authorList>
    </citation>
    <scope>NUCLEOTIDE SEQUENCE [LARGE SCALE GENOMIC DNA]</scope>
    <source>
        <strain evidence="1 2">CCTCC AB 2011146</strain>
    </source>
</reference>
<proteinExistence type="predicted"/>
<protein>
    <submittedName>
        <fullName evidence="1">Uncharacterized protein</fullName>
    </submittedName>
</protein>
<evidence type="ECO:0000313" key="1">
    <source>
        <dbReference type="EMBL" id="RYM10686.1"/>
    </source>
</evidence>
<sequence>MHRTSLHDLVPLADLSALSIAIMTSPSIQGLIAPRFPDIPGMPDVAVGIPCGEIIAAIYDLLEDTPLAPHASGIVDAVLRRTTAFAGIQTRRH</sequence>
<comment type="caution">
    <text evidence="1">The sequence shown here is derived from an EMBL/GenBank/DDBJ whole genome shotgun (WGS) entry which is preliminary data.</text>
</comment>
<name>A0A8G1ZFN1_9SPHN</name>